<dbReference type="PANTHER" id="PTHR11639:SF67">
    <property type="entry name" value="PROTEIN S100-A7-LIKE 2"/>
    <property type="match status" value="1"/>
</dbReference>
<dbReference type="InterPro" id="IPR011992">
    <property type="entry name" value="EF-hand-dom_pair"/>
</dbReference>
<dbReference type="GO" id="GO:0005509">
    <property type="term" value="F:calcium ion binding"/>
    <property type="evidence" value="ECO:0007669"/>
    <property type="project" value="InterPro"/>
</dbReference>
<organism evidence="2 3">
    <name type="scientific">Prolemur simus</name>
    <name type="common">Greater bamboo lemur</name>
    <name type="synonym">Hapalemur simus</name>
    <dbReference type="NCBI Taxonomy" id="1328070"/>
    <lineage>
        <taxon>Eukaryota</taxon>
        <taxon>Metazoa</taxon>
        <taxon>Chordata</taxon>
        <taxon>Craniata</taxon>
        <taxon>Vertebrata</taxon>
        <taxon>Euteleostomi</taxon>
        <taxon>Mammalia</taxon>
        <taxon>Eutheria</taxon>
        <taxon>Euarchontoglires</taxon>
        <taxon>Primates</taxon>
        <taxon>Strepsirrhini</taxon>
        <taxon>Lemuriformes</taxon>
        <taxon>Lemuridae</taxon>
        <taxon>Prolemur</taxon>
    </lineage>
</organism>
<dbReference type="GO" id="GO:0070062">
    <property type="term" value="C:extracellular exosome"/>
    <property type="evidence" value="ECO:0007669"/>
    <property type="project" value="TreeGrafter"/>
</dbReference>
<dbReference type="GO" id="GO:0005737">
    <property type="term" value="C:cytoplasm"/>
    <property type="evidence" value="ECO:0007669"/>
    <property type="project" value="TreeGrafter"/>
</dbReference>
<dbReference type="AlphaFoldDB" id="A0A8C9AFI1"/>
<protein>
    <recommendedName>
        <fullName evidence="1">EF-hand domain-containing protein</fullName>
    </recommendedName>
</protein>
<dbReference type="CDD" id="cd00213">
    <property type="entry name" value="S-100"/>
    <property type="match status" value="1"/>
</dbReference>
<accession>A0A8C9AFI1</accession>
<dbReference type="InterPro" id="IPR034325">
    <property type="entry name" value="S-100_dom"/>
</dbReference>
<keyword evidence="3" id="KW-1185">Reference proteome</keyword>
<evidence type="ECO:0000259" key="1">
    <source>
        <dbReference type="PROSITE" id="PS50222"/>
    </source>
</evidence>
<dbReference type="Gene3D" id="1.10.238.10">
    <property type="entry name" value="EF-hand"/>
    <property type="match status" value="1"/>
</dbReference>
<name>A0A8C9AFI1_PROSS</name>
<dbReference type="InterPro" id="IPR002048">
    <property type="entry name" value="EF_hand_dom"/>
</dbReference>
<dbReference type="SUPFAM" id="SSF47473">
    <property type="entry name" value="EF-hand"/>
    <property type="match status" value="1"/>
</dbReference>
<dbReference type="GeneTree" id="ENSGT00940000163629"/>
<dbReference type="PANTHER" id="PTHR11639">
    <property type="entry name" value="S100 CALCIUM-BINDING PROTEIN"/>
    <property type="match status" value="1"/>
</dbReference>
<proteinExistence type="predicted"/>
<dbReference type="Proteomes" id="UP000694414">
    <property type="component" value="Unplaced"/>
</dbReference>
<evidence type="ECO:0000313" key="2">
    <source>
        <dbReference type="Ensembl" id="ENSPSMP00000029698.1"/>
    </source>
</evidence>
<dbReference type="PROSITE" id="PS50222">
    <property type="entry name" value="EF_HAND_2"/>
    <property type="match status" value="1"/>
</dbReference>
<feature type="domain" description="EF-hand" evidence="1">
    <location>
        <begin position="47"/>
        <end position="82"/>
    </location>
</feature>
<reference evidence="2" key="2">
    <citation type="submission" date="2025-09" db="UniProtKB">
        <authorList>
            <consortium name="Ensembl"/>
        </authorList>
    </citation>
    <scope>IDENTIFICATION</scope>
</reference>
<reference evidence="2" key="1">
    <citation type="submission" date="2025-08" db="UniProtKB">
        <authorList>
            <consortium name="Ensembl"/>
        </authorList>
    </citation>
    <scope>IDENTIFICATION</scope>
</reference>
<dbReference type="GO" id="GO:0048306">
    <property type="term" value="F:calcium-dependent protein binding"/>
    <property type="evidence" value="ECO:0007669"/>
    <property type="project" value="TreeGrafter"/>
</dbReference>
<sequence>MSNTEAETMLMGLVNLYHKYTQDSDAVDKAGLEKMMKENFPSFPSACSPDFLDKFFKKEDRNHDEKINFSEFLSSVVTVAVDLHDQSHGQKPCSVGQR</sequence>
<dbReference type="GO" id="GO:0046914">
    <property type="term" value="F:transition metal ion binding"/>
    <property type="evidence" value="ECO:0007669"/>
    <property type="project" value="InterPro"/>
</dbReference>
<dbReference type="GO" id="GO:0043542">
    <property type="term" value="P:endothelial cell migration"/>
    <property type="evidence" value="ECO:0007669"/>
    <property type="project" value="TreeGrafter"/>
</dbReference>
<evidence type="ECO:0000313" key="3">
    <source>
        <dbReference type="Proteomes" id="UP000694414"/>
    </source>
</evidence>
<dbReference type="Ensembl" id="ENSPSMT00000034276.1">
    <property type="protein sequence ID" value="ENSPSMP00000029698.1"/>
    <property type="gene ID" value="ENSPSMG00000020615.1"/>
</dbReference>